<dbReference type="AlphaFoldDB" id="A0AAV4HW67"/>
<gene>
    <name evidence="1" type="ORF">ElyMa_001079700</name>
</gene>
<reference evidence="1 2" key="1">
    <citation type="journal article" date="2021" name="Elife">
        <title>Chloroplast acquisition without the gene transfer in kleptoplastic sea slugs, Plakobranchus ocellatus.</title>
        <authorList>
            <person name="Maeda T."/>
            <person name="Takahashi S."/>
            <person name="Yoshida T."/>
            <person name="Shimamura S."/>
            <person name="Takaki Y."/>
            <person name="Nagai Y."/>
            <person name="Toyoda A."/>
            <person name="Suzuki Y."/>
            <person name="Arimoto A."/>
            <person name="Ishii H."/>
            <person name="Satoh N."/>
            <person name="Nishiyama T."/>
            <person name="Hasebe M."/>
            <person name="Maruyama T."/>
            <person name="Minagawa J."/>
            <person name="Obokata J."/>
            <person name="Shigenobu S."/>
        </authorList>
    </citation>
    <scope>NUCLEOTIDE SEQUENCE [LARGE SCALE GENOMIC DNA]</scope>
</reference>
<sequence>MRQDCPVPLSAVGLYIFHMFQTWDRTAPGQSHRSAVGALRQLELTTLPHYTYSSDLVPSDYYLFPQLKKYLKGQHYNNDKEVIADGAVGSS</sequence>
<protein>
    <submittedName>
        <fullName evidence="1">Histone-lysine N-methyltransferase SETMAR</fullName>
    </submittedName>
</protein>
<evidence type="ECO:0000313" key="1">
    <source>
        <dbReference type="EMBL" id="GFS00771.1"/>
    </source>
</evidence>
<dbReference type="EMBL" id="BMAT01002180">
    <property type="protein sequence ID" value="GFS00771.1"/>
    <property type="molecule type" value="Genomic_DNA"/>
</dbReference>
<keyword evidence="2" id="KW-1185">Reference proteome</keyword>
<name>A0AAV4HW67_9GAST</name>
<proteinExistence type="predicted"/>
<evidence type="ECO:0000313" key="2">
    <source>
        <dbReference type="Proteomes" id="UP000762676"/>
    </source>
</evidence>
<dbReference type="InterPro" id="IPR036397">
    <property type="entry name" value="RNaseH_sf"/>
</dbReference>
<comment type="caution">
    <text evidence="1">The sequence shown here is derived from an EMBL/GenBank/DDBJ whole genome shotgun (WGS) entry which is preliminary data.</text>
</comment>
<dbReference type="Gene3D" id="3.30.420.10">
    <property type="entry name" value="Ribonuclease H-like superfamily/Ribonuclease H"/>
    <property type="match status" value="1"/>
</dbReference>
<accession>A0AAV4HW67</accession>
<organism evidence="1 2">
    <name type="scientific">Elysia marginata</name>
    <dbReference type="NCBI Taxonomy" id="1093978"/>
    <lineage>
        <taxon>Eukaryota</taxon>
        <taxon>Metazoa</taxon>
        <taxon>Spiralia</taxon>
        <taxon>Lophotrochozoa</taxon>
        <taxon>Mollusca</taxon>
        <taxon>Gastropoda</taxon>
        <taxon>Heterobranchia</taxon>
        <taxon>Euthyneura</taxon>
        <taxon>Panpulmonata</taxon>
        <taxon>Sacoglossa</taxon>
        <taxon>Placobranchoidea</taxon>
        <taxon>Plakobranchidae</taxon>
        <taxon>Elysia</taxon>
    </lineage>
</organism>
<dbReference type="Proteomes" id="UP000762676">
    <property type="component" value="Unassembled WGS sequence"/>
</dbReference>
<dbReference type="GO" id="GO:0003676">
    <property type="term" value="F:nucleic acid binding"/>
    <property type="evidence" value="ECO:0007669"/>
    <property type="project" value="InterPro"/>
</dbReference>